<dbReference type="PANTHER" id="PTHR30204">
    <property type="entry name" value="REDOX-CYCLING DRUG-SENSING TRANSCRIPTIONAL ACTIVATOR SOXR"/>
    <property type="match status" value="1"/>
</dbReference>
<dbReference type="SMART" id="SM00422">
    <property type="entry name" value="HTH_MERR"/>
    <property type="match status" value="1"/>
</dbReference>
<keyword evidence="2" id="KW-0805">Transcription regulation</keyword>
<keyword evidence="4" id="KW-0804">Transcription</keyword>
<dbReference type="CDD" id="cd00592">
    <property type="entry name" value="HTH_MerR-like"/>
    <property type="match status" value="1"/>
</dbReference>
<dbReference type="AlphaFoldDB" id="A0A3B0ZH66"/>
<gene>
    <name evidence="7" type="ORF">MNBD_GAMMA14-253</name>
</gene>
<evidence type="ECO:0000256" key="3">
    <source>
        <dbReference type="ARBA" id="ARBA00023125"/>
    </source>
</evidence>
<name>A0A3B0ZH66_9ZZZZ</name>
<dbReference type="Pfam" id="PF13411">
    <property type="entry name" value="MerR_1"/>
    <property type="match status" value="1"/>
</dbReference>
<dbReference type="PROSITE" id="PS50937">
    <property type="entry name" value="HTH_MERR_2"/>
    <property type="match status" value="1"/>
</dbReference>
<evidence type="ECO:0000256" key="5">
    <source>
        <dbReference type="SAM" id="Coils"/>
    </source>
</evidence>
<dbReference type="PANTHER" id="PTHR30204:SF69">
    <property type="entry name" value="MERR-FAMILY TRANSCRIPTIONAL REGULATOR"/>
    <property type="match status" value="1"/>
</dbReference>
<evidence type="ECO:0000256" key="1">
    <source>
        <dbReference type="ARBA" id="ARBA00022491"/>
    </source>
</evidence>
<dbReference type="InterPro" id="IPR009061">
    <property type="entry name" value="DNA-bd_dom_put_sf"/>
</dbReference>
<dbReference type="GO" id="GO:0003700">
    <property type="term" value="F:DNA-binding transcription factor activity"/>
    <property type="evidence" value="ECO:0007669"/>
    <property type="project" value="InterPro"/>
</dbReference>
<proteinExistence type="predicted"/>
<feature type="domain" description="HTH merR-type" evidence="6">
    <location>
        <begin position="52"/>
        <end position="120"/>
    </location>
</feature>
<evidence type="ECO:0000259" key="6">
    <source>
        <dbReference type="PROSITE" id="PS50937"/>
    </source>
</evidence>
<evidence type="ECO:0000256" key="2">
    <source>
        <dbReference type="ARBA" id="ARBA00023015"/>
    </source>
</evidence>
<dbReference type="SUPFAM" id="SSF46955">
    <property type="entry name" value="Putative DNA-binding domain"/>
    <property type="match status" value="1"/>
</dbReference>
<evidence type="ECO:0000313" key="7">
    <source>
        <dbReference type="EMBL" id="VAW80056.1"/>
    </source>
</evidence>
<evidence type="ECO:0000256" key="4">
    <source>
        <dbReference type="ARBA" id="ARBA00023163"/>
    </source>
</evidence>
<reference evidence="7" key="1">
    <citation type="submission" date="2018-06" db="EMBL/GenBank/DDBJ databases">
        <authorList>
            <person name="Zhirakovskaya E."/>
        </authorList>
    </citation>
    <scope>NUCLEOTIDE SEQUENCE</scope>
</reference>
<organism evidence="7">
    <name type="scientific">hydrothermal vent metagenome</name>
    <dbReference type="NCBI Taxonomy" id="652676"/>
    <lineage>
        <taxon>unclassified sequences</taxon>
        <taxon>metagenomes</taxon>
        <taxon>ecological metagenomes</taxon>
    </lineage>
</organism>
<dbReference type="InterPro" id="IPR047057">
    <property type="entry name" value="MerR_fam"/>
</dbReference>
<dbReference type="Gene3D" id="1.10.1660.10">
    <property type="match status" value="1"/>
</dbReference>
<dbReference type="InterPro" id="IPR000551">
    <property type="entry name" value="MerR-type_HTH_dom"/>
</dbReference>
<feature type="coiled-coil region" evidence="5">
    <location>
        <begin position="138"/>
        <end position="165"/>
    </location>
</feature>
<accession>A0A3B0ZH66</accession>
<keyword evidence="3" id="KW-0238">DNA-binding</keyword>
<sequence length="208" mass="23399">MTGCAVYQLQAVLTPVAVTDLTGLMFKYNVYVRLRYPMGELIITATDQNSPVYKIGDAAAQLDTTPRTLRFYEEQDMLTPFRTARGTRLYSKDDIARLRVIQQLTRLDAPLRTVRELAVARPGSRSGDEASHKVSTLLSALGHDVEKKKQECEDALQQISAALKLVEQCYGCQNKPTFQDCSGCPVEKQTRQSRLFHLIWDRDQARGG</sequence>
<keyword evidence="1" id="KW-0678">Repressor</keyword>
<dbReference type="GO" id="GO:0003677">
    <property type="term" value="F:DNA binding"/>
    <property type="evidence" value="ECO:0007669"/>
    <property type="project" value="UniProtKB-KW"/>
</dbReference>
<keyword evidence="5" id="KW-0175">Coiled coil</keyword>
<protein>
    <recommendedName>
        <fullName evidence="6">HTH merR-type domain-containing protein</fullName>
    </recommendedName>
</protein>
<dbReference type="EMBL" id="UOFM01000339">
    <property type="protein sequence ID" value="VAW80056.1"/>
    <property type="molecule type" value="Genomic_DNA"/>
</dbReference>